<feature type="region of interest" description="Disordered" evidence="1">
    <location>
        <begin position="17"/>
        <end position="37"/>
    </location>
</feature>
<proteinExistence type="predicted"/>
<evidence type="ECO:0000256" key="1">
    <source>
        <dbReference type="SAM" id="MobiDB-lite"/>
    </source>
</evidence>
<gene>
    <name evidence="2" type="primary">OA_ABa0037F23.32</name>
</gene>
<name>A0A1V1H147_9ORYZ</name>
<dbReference type="EMBL" id="AP011472">
    <property type="protein sequence ID" value="BAX25090.1"/>
    <property type="molecule type" value="Genomic_DNA"/>
</dbReference>
<organism evidence="2">
    <name type="scientific">Oryza australiensis</name>
    <dbReference type="NCBI Taxonomy" id="4532"/>
    <lineage>
        <taxon>Eukaryota</taxon>
        <taxon>Viridiplantae</taxon>
        <taxon>Streptophyta</taxon>
        <taxon>Embryophyta</taxon>
        <taxon>Tracheophyta</taxon>
        <taxon>Spermatophyta</taxon>
        <taxon>Magnoliopsida</taxon>
        <taxon>Liliopsida</taxon>
        <taxon>Poales</taxon>
        <taxon>Poaceae</taxon>
        <taxon>BOP clade</taxon>
        <taxon>Oryzoideae</taxon>
        <taxon>Oryzeae</taxon>
        <taxon>Oryzinae</taxon>
        <taxon>Oryza</taxon>
    </lineage>
</organism>
<dbReference type="AlphaFoldDB" id="A0A1V1H147"/>
<evidence type="ECO:0000313" key="2">
    <source>
        <dbReference type="EMBL" id="BAX25090.1"/>
    </source>
</evidence>
<protein>
    <submittedName>
        <fullName evidence="2">Uncharacterized protein</fullName>
    </submittedName>
</protein>
<sequence length="56" mass="6041">MGTGGRGAGMTRVRAAMGGRSAGAAQDTARMGTRERGTWRKERRSYIYNLIVCCMG</sequence>
<accession>A0A1V1H147</accession>
<reference evidence="2" key="1">
    <citation type="submission" date="2009-05" db="EMBL/GenBank/DDBJ databases">
        <title>Oryza sativa Japonica Group genomic DNA, chromosome 6, BAC clone:KMK0024M20, cultivar:Khau Mac Kho.</title>
        <authorList>
            <person name="Matsumoto T."/>
            <person name="Wu J."/>
            <person name="Kanamori H."/>
        </authorList>
    </citation>
    <scope>NUCLEOTIDE SEQUENCE</scope>
    <source>
        <strain evidence="2">IRGC 100882</strain>
    </source>
</reference>